<comment type="caution">
    <text evidence="1">The sequence shown here is derived from an EMBL/GenBank/DDBJ whole genome shotgun (WGS) entry which is preliminary data.</text>
</comment>
<dbReference type="AlphaFoldDB" id="A0A3M7RWL4"/>
<protein>
    <submittedName>
        <fullName evidence="1">Uncharacterized protein</fullName>
    </submittedName>
</protein>
<accession>A0A3M7RWL4</accession>
<proteinExistence type="predicted"/>
<dbReference type="Proteomes" id="UP000276133">
    <property type="component" value="Unassembled WGS sequence"/>
</dbReference>
<sequence>MIGKRYTLGTELKKRNEKRFVHDKDLIVGLNNAEIEQNIKSMTGDKQSVAKLEKSLSMQSDRWYETKTTMEHNDTKTRHLFN</sequence>
<name>A0A3M7RWL4_BRAPC</name>
<evidence type="ECO:0000313" key="2">
    <source>
        <dbReference type="Proteomes" id="UP000276133"/>
    </source>
</evidence>
<evidence type="ECO:0000313" key="1">
    <source>
        <dbReference type="EMBL" id="RNA27830.1"/>
    </source>
</evidence>
<gene>
    <name evidence="1" type="ORF">BpHYR1_049933</name>
</gene>
<dbReference type="EMBL" id="REGN01002484">
    <property type="protein sequence ID" value="RNA27830.1"/>
    <property type="molecule type" value="Genomic_DNA"/>
</dbReference>
<keyword evidence="2" id="KW-1185">Reference proteome</keyword>
<organism evidence="1 2">
    <name type="scientific">Brachionus plicatilis</name>
    <name type="common">Marine rotifer</name>
    <name type="synonym">Brachionus muelleri</name>
    <dbReference type="NCBI Taxonomy" id="10195"/>
    <lineage>
        <taxon>Eukaryota</taxon>
        <taxon>Metazoa</taxon>
        <taxon>Spiralia</taxon>
        <taxon>Gnathifera</taxon>
        <taxon>Rotifera</taxon>
        <taxon>Eurotatoria</taxon>
        <taxon>Monogononta</taxon>
        <taxon>Pseudotrocha</taxon>
        <taxon>Ploima</taxon>
        <taxon>Brachionidae</taxon>
        <taxon>Brachionus</taxon>
    </lineage>
</organism>
<reference evidence="1 2" key="1">
    <citation type="journal article" date="2018" name="Sci. Rep.">
        <title>Genomic signatures of local adaptation to the degree of environmental predictability in rotifers.</title>
        <authorList>
            <person name="Franch-Gras L."/>
            <person name="Hahn C."/>
            <person name="Garcia-Roger E.M."/>
            <person name="Carmona M.J."/>
            <person name="Serra M."/>
            <person name="Gomez A."/>
        </authorList>
    </citation>
    <scope>NUCLEOTIDE SEQUENCE [LARGE SCALE GENOMIC DNA]</scope>
    <source>
        <strain evidence="1">HYR1</strain>
    </source>
</reference>